<protein>
    <submittedName>
        <fullName evidence="14">Ni/Fe-hydrogenase, b-type cytochrome subunit</fullName>
    </submittedName>
</protein>
<dbReference type="RefSeq" id="WP_158208495.1">
    <property type="nucleotide sequence ID" value="NZ_CP046996.1"/>
</dbReference>
<proteinExistence type="inferred from homology"/>
<evidence type="ECO:0000313" key="15">
    <source>
        <dbReference type="Proteomes" id="UP000430508"/>
    </source>
</evidence>
<evidence type="ECO:0000256" key="12">
    <source>
        <dbReference type="SAM" id="Phobius"/>
    </source>
</evidence>
<evidence type="ECO:0000256" key="2">
    <source>
        <dbReference type="ARBA" id="ARBA00008622"/>
    </source>
</evidence>
<feature type="transmembrane region" description="Helical" evidence="12">
    <location>
        <begin position="135"/>
        <end position="155"/>
    </location>
</feature>
<keyword evidence="10" id="KW-0408">Iron</keyword>
<dbReference type="PANTHER" id="PTHR30485">
    <property type="entry name" value="NI/FE-HYDROGENASE 1 B-TYPE CYTOCHROME SUBUNIT"/>
    <property type="match status" value="1"/>
</dbReference>
<dbReference type="GO" id="GO:0020037">
    <property type="term" value="F:heme binding"/>
    <property type="evidence" value="ECO:0007669"/>
    <property type="project" value="TreeGrafter"/>
</dbReference>
<evidence type="ECO:0000256" key="7">
    <source>
        <dbReference type="ARBA" id="ARBA00022723"/>
    </source>
</evidence>
<evidence type="ECO:0000256" key="11">
    <source>
        <dbReference type="ARBA" id="ARBA00023136"/>
    </source>
</evidence>
<evidence type="ECO:0000256" key="8">
    <source>
        <dbReference type="ARBA" id="ARBA00022982"/>
    </source>
</evidence>
<dbReference type="Gene3D" id="1.20.950.20">
    <property type="entry name" value="Transmembrane di-heme cytochromes, Chain C"/>
    <property type="match status" value="1"/>
</dbReference>
<comment type="similarity">
    <text evidence="2">Belongs to the HupC/HyaC/HydC family.</text>
</comment>
<dbReference type="Proteomes" id="UP000430508">
    <property type="component" value="Chromosome"/>
</dbReference>
<reference evidence="14 15" key="1">
    <citation type="submission" date="2019-12" db="EMBL/GenBank/DDBJ databases">
        <title>Sequence classification of anaerobic respiratory reductive dehalogenases: First we see many, then we see few.</title>
        <authorList>
            <person name="Molenda O."/>
            <person name="Puentes Jacome L.A."/>
            <person name="Cao X."/>
            <person name="Nesbo C.L."/>
            <person name="Tang S."/>
            <person name="Morson N."/>
            <person name="Patron J."/>
            <person name="Lomheim L."/>
            <person name="Wishart D.S."/>
            <person name="Edwards E.A."/>
        </authorList>
    </citation>
    <scope>NUCLEOTIDE SEQUENCE [LARGE SCALE GENOMIC DNA]</scope>
    <source>
        <strain evidence="14 15">12DCA</strain>
    </source>
</reference>
<evidence type="ECO:0000313" key="14">
    <source>
        <dbReference type="EMBL" id="QHA01368.1"/>
    </source>
</evidence>
<dbReference type="GO" id="GO:0022904">
    <property type="term" value="P:respiratory electron transport chain"/>
    <property type="evidence" value="ECO:0007669"/>
    <property type="project" value="InterPro"/>
</dbReference>
<dbReference type="SUPFAM" id="SSF81342">
    <property type="entry name" value="Transmembrane di-heme cytochromes"/>
    <property type="match status" value="1"/>
</dbReference>
<evidence type="ECO:0000256" key="5">
    <source>
        <dbReference type="ARBA" id="ARBA00022617"/>
    </source>
</evidence>
<keyword evidence="4" id="KW-1003">Cell membrane</keyword>
<dbReference type="PRINTS" id="PR00161">
    <property type="entry name" value="NIHGNASECYTB"/>
</dbReference>
<organism evidence="14 15">
    <name type="scientific">Dehalobacter restrictus</name>
    <dbReference type="NCBI Taxonomy" id="55583"/>
    <lineage>
        <taxon>Bacteria</taxon>
        <taxon>Bacillati</taxon>
        <taxon>Bacillota</taxon>
        <taxon>Clostridia</taxon>
        <taxon>Eubacteriales</taxon>
        <taxon>Desulfitobacteriaceae</taxon>
        <taxon>Dehalobacter</taxon>
    </lineage>
</organism>
<keyword evidence="3" id="KW-0813">Transport</keyword>
<dbReference type="GO" id="GO:0009055">
    <property type="term" value="F:electron transfer activity"/>
    <property type="evidence" value="ECO:0007669"/>
    <property type="project" value="InterPro"/>
</dbReference>
<evidence type="ECO:0000256" key="10">
    <source>
        <dbReference type="ARBA" id="ARBA00023004"/>
    </source>
</evidence>
<keyword evidence="7" id="KW-0479">Metal-binding</keyword>
<evidence type="ECO:0000259" key="13">
    <source>
        <dbReference type="Pfam" id="PF01292"/>
    </source>
</evidence>
<name>A0A857DLA2_9FIRM</name>
<accession>A0A857DLA2</accession>
<evidence type="ECO:0000256" key="9">
    <source>
        <dbReference type="ARBA" id="ARBA00022989"/>
    </source>
</evidence>
<dbReference type="NCBIfam" id="TIGR02125">
    <property type="entry name" value="CytB-hydogenase"/>
    <property type="match status" value="1"/>
</dbReference>
<dbReference type="InterPro" id="IPR011577">
    <property type="entry name" value="Cyt_b561_bac/Ni-Hgenase"/>
</dbReference>
<feature type="transmembrane region" description="Helical" evidence="12">
    <location>
        <begin position="28"/>
        <end position="48"/>
    </location>
</feature>
<evidence type="ECO:0000256" key="3">
    <source>
        <dbReference type="ARBA" id="ARBA00022448"/>
    </source>
</evidence>
<dbReference type="EMBL" id="CP046996">
    <property type="protein sequence ID" value="QHA01368.1"/>
    <property type="molecule type" value="Genomic_DNA"/>
</dbReference>
<comment type="subcellular location">
    <subcellularLocation>
        <location evidence="1">Cell membrane</location>
        <topology evidence="1">Multi-pass membrane protein</topology>
    </subcellularLocation>
</comment>
<dbReference type="InterPro" id="IPR051542">
    <property type="entry name" value="Hydrogenase_cytochrome"/>
</dbReference>
<keyword evidence="11 12" id="KW-0472">Membrane</keyword>
<sequence length="248" mass="28715">MALSKEKKSSAPMPQRRPVYVWQFPVRMFHWINAAAVTVLFLTGLYIGNPVFITAGEAFQQFLMGSVRYWHGIAAFIFTANLLFRLYWFWAGNAYAKIRFWQKAFWQDLKSTVRYYLFMRGEHQGHLGHNALAQLSYLLFIWIGSFFMIITGFAMRIGTNPDGISGKLFSWVIPAFHNENLVRMSHHLVAWGYVVFLLIHLYLVFRQDLLDDDATTSSMINGYKYELPSTVGVEEVRTPEYAALQKGD</sequence>
<dbReference type="Pfam" id="PF01292">
    <property type="entry name" value="Ni_hydr_CYTB"/>
    <property type="match status" value="1"/>
</dbReference>
<dbReference type="InterPro" id="IPR016174">
    <property type="entry name" value="Di-haem_cyt_TM"/>
</dbReference>
<dbReference type="PANTHER" id="PTHR30485:SF0">
    <property type="entry name" value="NI_FE-HYDROGENASE 1 B-TYPE CYTOCHROME SUBUNIT-RELATED"/>
    <property type="match status" value="1"/>
</dbReference>
<keyword evidence="9 12" id="KW-1133">Transmembrane helix</keyword>
<keyword evidence="8" id="KW-0249">Electron transport</keyword>
<feature type="domain" description="Cytochrome b561 bacterial/Ni-hydrogenase" evidence="13">
    <location>
        <begin position="21"/>
        <end position="222"/>
    </location>
</feature>
<evidence type="ECO:0000256" key="4">
    <source>
        <dbReference type="ARBA" id="ARBA00022475"/>
    </source>
</evidence>
<dbReference type="AlphaFoldDB" id="A0A857DLA2"/>
<keyword evidence="5" id="KW-0349">Heme</keyword>
<evidence type="ECO:0000256" key="6">
    <source>
        <dbReference type="ARBA" id="ARBA00022692"/>
    </source>
</evidence>
<feature type="transmembrane region" description="Helical" evidence="12">
    <location>
        <begin position="188"/>
        <end position="205"/>
    </location>
</feature>
<dbReference type="GO" id="GO:0005506">
    <property type="term" value="F:iron ion binding"/>
    <property type="evidence" value="ECO:0007669"/>
    <property type="project" value="InterPro"/>
</dbReference>
<evidence type="ECO:0000256" key="1">
    <source>
        <dbReference type="ARBA" id="ARBA00004651"/>
    </source>
</evidence>
<gene>
    <name evidence="14" type="primary">cybH</name>
    <name evidence="14" type="ORF">GQ588_12315</name>
</gene>
<feature type="transmembrane region" description="Helical" evidence="12">
    <location>
        <begin position="69"/>
        <end position="90"/>
    </location>
</feature>
<dbReference type="GO" id="GO:0005886">
    <property type="term" value="C:plasma membrane"/>
    <property type="evidence" value="ECO:0007669"/>
    <property type="project" value="UniProtKB-SubCell"/>
</dbReference>
<dbReference type="InterPro" id="IPR000516">
    <property type="entry name" value="Ni-dep_Hydgase_cyt-B"/>
</dbReference>
<keyword evidence="6 12" id="KW-0812">Transmembrane</keyword>